<protein>
    <submittedName>
        <fullName evidence="2">Uncharacterized protein</fullName>
    </submittedName>
</protein>
<feature type="transmembrane region" description="Helical" evidence="1">
    <location>
        <begin position="64"/>
        <end position="83"/>
    </location>
</feature>
<keyword evidence="1" id="KW-1133">Transmembrane helix</keyword>
<dbReference type="RefSeq" id="WP_144747543.1">
    <property type="nucleotide sequence ID" value="NZ_VMNW02000030.1"/>
</dbReference>
<dbReference type="EMBL" id="VMNW02000030">
    <property type="protein sequence ID" value="KAA9159324.1"/>
    <property type="molecule type" value="Genomic_DNA"/>
</dbReference>
<comment type="caution">
    <text evidence="2">The sequence shown here is derived from an EMBL/GenBank/DDBJ whole genome shotgun (WGS) entry which is preliminary data.</text>
</comment>
<gene>
    <name evidence="2" type="ORF">FPZ12_020700</name>
</gene>
<feature type="transmembrane region" description="Helical" evidence="1">
    <location>
        <begin position="89"/>
        <end position="112"/>
    </location>
</feature>
<organism evidence="2 3">
    <name type="scientific">Amycolatopsis acidicola</name>
    <dbReference type="NCBI Taxonomy" id="2596893"/>
    <lineage>
        <taxon>Bacteria</taxon>
        <taxon>Bacillati</taxon>
        <taxon>Actinomycetota</taxon>
        <taxon>Actinomycetes</taxon>
        <taxon>Pseudonocardiales</taxon>
        <taxon>Pseudonocardiaceae</taxon>
        <taxon>Amycolatopsis</taxon>
    </lineage>
</organism>
<keyword evidence="1" id="KW-0472">Membrane</keyword>
<dbReference type="Proteomes" id="UP000319769">
    <property type="component" value="Unassembled WGS sequence"/>
</dbReference>
<keyword evidence="3" id="KW-1185">Reference proteome</keyword>
<name>A0A5N0UZQ7_9PSEU</name>
<dbReference type="AlphaFoldDB" id="A0A5N0UZQ7"/>
<evidence type="ECO:0000256" key="1">
    <source>
        <dbReference type="SAM" id="Phobius"/>
    </source>
</evidence>
<evidence type="ECO:0000313" key="2">
    <source>
        <dbReference type="EMBL" id="KAA9159324.1"/>
    </source>
</evidence>
<proteinExistence type="predicted"/>
<feature type="transmembrane region" description="Helical" evidence="1">
    <location>
        <begin position="37"/>
        <end position="57"/>
    </location>
</feature>
<accession>A0A5N0UZQ7</accession>
<keyword evidence="1" id="KW-0812">Transmembrane</keyword>
<sequence length="119" mass="11974">MPQTASFTIGYAICLALGLFDIVSVGAAGTGGAPPTPVLIVGVVCGVVTWAAALPAWRRNRTGLMTLVVSRVLSALPAIPAFFATTPTFGLVISAVTLLLTVVGVGLISGAARGRALVR</sequence>
<reference evidence="2" key="1">
    <citation type="submission" date="2019-09" db="EMBL/GenBank/DDBJ databases">
        <authorList>
            <person name="Teo W.F.A."/>
            <person name="Duangmal K."/>
        </authorList>
    </citation>
    <scope>NUCLEOTIDE SEQUENCE [LARGE SCALE GENOMIC DNA]</scope>
    <source>
        <strain evidence="2">K81G1</strain>
    </source>
</reference>
<evidence type="ECO:0000313" key="3">
    <source>
        <dbReference type="Proteomes" id="UP000319769"/>
    </source>
</evidence>